<evidence type="ECO:0000313" key="7">
    <source>
        <dbReference type="EMBL" id="CAH3115447.1"/>
    </source>
</evidence>
<keyword evidence="4" id="KW-0539">Nucleus</keyword>
<dbReference type="InterPro" id="IPR050274">
    <property type="entry name" value="Nuclear_hormone_rcpt_NR2"/>
</dbReference>
<sequence length="785" mass="90808">MHRNRCQRCRLNKCLAMGMRKEAVQCERKPISTCSENVANENHSQVSPQLSSLSPAAPAFRPENSERTSPTLPSTTSNSSQEAVSAFLSEEQRYIISSEHLHFKLKPPTLGVSTISMDYVYEIATRLLFLTVDWARSIQAFRSLECADQLALLQSTWSDLFMLGVAQCSSSFPLSPMLTLAALHLEESENTEDEKSHVARKESNMVEKLLILKELLFNCPVLKNPKQVEQLQEKAHRSLKHYVENMHPRNPERFAKILLRLPATRMLTQRAAEELLVVAGLLFCTWCVCEVTCTLWELQSLDVPSSHIPYFMRGKPYGQEFCKDSDCQDANFGNTPCWGYEEECHVKNQFSKPHCIHHHKPWAKTLEDQVRLFWEQGDFGYIKKMKRQLLDLCQPNEPEDSSLICTTNLWYCHAKNMYFDFKNFNPDSSTDRFREDVFKEGEVGGHCSFKKDLHKSQGKNKSPLQSWFAELEHFTSLPDKPIQAGNCDVVIQRPTIFMKLDAGINLYHHFCDFVNLYVTQHMNGSFNTDINIVMWDTGSLSYRDFFSDTWKAFTKHPIIRLKDYAGKRVCFRDAVFSFNPRMIRGLYYNMPLVPSCVGSGLFKAFSEHTLHRLGVKQDNHSEEEFRITLLARSTKYRKILNQDELVGAMMHVPMFKVKIVDYTWQMPFLEQLKITHNSDIFIGMHGAGLTHALFLPDWAVLFELYNTEDPACYSDLARLRGVNYITWEHKEELFQEDEGHHPTLGAHAKFTNYAFNVDEFMRLIYKAADAVQDRRRNPLFKKSLH</sequence>
<comment type="caution">
    <text evidence="7">The sequence shown here is derived from an EMBL/GenBank/DDBJ whole genome shotgun (WGS) entry which is preliminary data.</text>
</comment>
<feature type="compositionally biased region" description="Low complexity" evidence="5">
    <location>
        <begin position="68"/>
        <end position="80"/>
    </location>
</feature>
<dbReference type="InterPro" id="IPR000536">
    <property type="entry name" value="Nucl_hrmn_rcpt_lig-bd"/>
</dbReference>
<evidence type="ECO:0000256" key="3">
    <source>
        <dbReference type="ARBA" id="ARBA00023170"/>
    </source>
</evidence>
<dbReference type="Gene3D" id="1.10.565.10">
    <property type="entry name" value="Retinoid X Receptor"/>
    <property type="match status" value="2"/>
</dbReference>
<dbReference type="Pfam" id="PF00104">
    <property type="entry name" value="Hormone_recep"/>
    <property type="match status" value="1"/>
</dbReference>
<gene>
    <name evidence="7" type="ORF">PLOB_00023670</name>
</gene>
<protein>
    <recommendedName>
        <fullName evidence="6">NR LBD domain-containing protein</fullName>
    </recommendedName>
</protein>
<dbReference type="Proteomes" id="UP001159405">
    <property type="component" value="Unassembled WGS sequence"/>
</dbReference>
<feature type="compositionally biased region" description="Low complexity" evidence="5">
    <location>
        <begin position="45"/>
        <end position="59"/>
    </location>
</feature>
<dbReference type="SUPFAM" id="SSF48508">
    <property type="entry name" value="Nuclear receptor ligand-binding domain"/>
    <property type="match status" value="1"/>
</dbReference>
<name>A0ABN8NSH9_9CNID</name>
<dbReference type="EMBL" id="CALNXK010000028">
    <property type="protein sequence ID" value="CAH3115447.1"/>
    <property type="molecule type" value="Genomic_DNA"/>
</dbReference>
<dbReference type="InterPro" id="IPR035500">
    <property type="entry name" value="NHR-like_dom_sf"/>
</dbReference>
<feature type="domain" description="NR LBD" evidence="6">
    <location>
        <begin position="87"/>
        <end position="297"/>
    </location>
</feature>
<dbReference type="CDD" id="cd06930">
    <property type="entry name" value="NR_LBD_F2"/>
    <property type="match status" value="1"/>
</dbReference>
<organism evidence="7 8">
    <name type="scientific">Porites lobata</name>
    <dbReference type="NCBI Taxonomy" id="104759"/>
    <lineage>
        <taxon>Eukaryota</taxon>
        <taxon>Metazoa</taxon>
        <taxon>Cnidaria</taxon>
        <taxon>Anthozoa</taxon>
        <taxon>Hexacorallia</taxon>
        <taxon>Scleractinia</taxon>
        <taxon>Fungiina</taxon>
        <taxon>Poritidae</taxon>
        <taxon>Porites</taxon>
    </lineage>
</organism>
<reference evidence="7 8" key="1">
    <citation type="submission" date="2022-05" db="EMBL/GenBank/DDBJ databases">
        <authorList>
            <consortium name="Genoscope - CEA"/>
            <person name="William W."/>
        </authorList>
    </citation>
    <scope>NUCLEOTIDE SEQUENCE [LARGE SCALE GENOMIC DNA]</scope>
</reference>
<dbReference type="InterPro" id="IPR001723">
    <property type="entry name" value="Nuclear_hrmn_rcpt"/>
</dbReference>
<keyword evidence="8" id="KW-1185">Reference proteome</keyword>
<feature type="region of interest" description="Disordered" evidence="5">
    <location>
        <begin position="45"/>
        <end position="80"/>
    </location>
</feature>
<evidence type="ECO:0000256" key="4">
    <source>
        <dbReference type="ARBA" id="ARBA00023242"/>
    </source>
</evidence>
<proteinExistence type="predicted"/>
<dbReference type="InterPro" id="IPR049625">
    <property type="entry name" value="Glyco_transf_61_cat"/>
</dbReference>
<evidence type="ECO:0000256" key="2">
    <source>
        <dbReference type="ARBA" id="ARBA00023163"/>
    </source>
</evidence>
<keyword evidence="1" id="KW-0805">Transcription regulation</keyword>
<keyword evidence="2" id="KW-0804">Transcription</keyword>
<evidence type="ECO:0000313" key="8">
    <source>
        <dbReference type="Proteomes" id="UP001159405"/>
    </source>
</evidence>
<evidence type="ECO:0000259" key="6">
    <source>
        <dbReference type="PROSITE" id="PS51843"/>
    </source>
</evidence>
<dbReference type="Gene3D" id="3.30.50.10">
    <property type="entry name" value="Erythroid Transcription Factor GATA-1, subunit A"/>
    <property type="match status" value="1"/>
</dbReference>
<dbReference type="PANTHER" id="PTHR24083">
    <property type="entry name" value="NUCLEAR HORMONE RECEPTOR"/>
    <property type="match status" value="1"/>
</dbReference>
<evidence type="ECO:0000256" key="1">
    <source>
        <dbReference type="ARBA" id="ARBA00023015"/>
    </source>
</evidence>
<dbReference type="Pfam" id="PF04577">
    <property type="entry name" value="Glyco_transf_61"/>
    <property type="match status" value="1"/>
</dbReference>
<evidence type="ECO:0000256" key="5">
    <source>
        <dbReference type="SAM" id="MobiDB-lite"/>
    </source>
</evidence>
<dbReference type="SMART" id="SM00430">
    <property type="entry name" value="HOLI"/>
    <property type="match status" value="1"/>
</dbReference>
<dbReference type="InterPro" id="IPR013088">
    <property type="entry name" value="Znf_NHR/GATA"/>
</dbReference>
<keyword evidence="3" id="KW-0675">Receptor</keyword>
<dbReference type="PRINTS" id="PR00398">
    <property type="entry name" value="STRDHORMONER"/>
</dbReference>
<dbReference type="PROSITE" id="PS51843">
    <property type="entry name" value="NR_LBD"/>
    <property type="match status" value="1"/>
</dbReference>
<accession>A0ABN8NSH9</accession>